<evidence type="ECO:0000256" key="4">
    <source>
        <dbReference type="ARBA" id="ARBA00022741"/>
    </source>
</evidence>
<evidence type="ECO:0000256" key="3">
    <source>
        <dbReference type="ARBA" id="ARBA00022694"/>
    </source>
</evidence>
<evidence type="ECO:0000259" key="9">
    <source>
        <dbReference type="Pfam" id="PF20259"/>
    </source>
</evidence>
<keyword evidence="2" id="KW-0808">Transferase</keyword>
<dbReference type="InterPro" id="IPR014729">
    <property type="entry name" value="Rossmann-like_a/b/a_fold"/>
</dbReference>
<evidence type="ECO:0000256" key="5">
    <source>
        <dbReference type="ARBA" id="ARBA00022840"/>
    </source>
</evidence>
<organism evidence="10">
    <name type="scientific">marine metagenome</name>
    <dbReference type="NCBI Taxonomy" id="408172"/>
    <lineage>
        <taxon>unclassified sequences</taxon>
        <taxon>metagenomes</taxon>
        <taxon>ecological metagenomes</taxon>
    </lineage>
</organism>
<evidence type="ECO:0000259" key="8">
    <source>
        <dbReference type="Pfam" id="PF20258"/>
    </source>
</evidence>
<keyword evidence="3" id="KW-0819">tRNA processing</keyword>
<keyword evidence="7" id="KW-1015">Disulfide bond</keyword>
<reference evidence="10" key="1">
    <citation type="submission" date="2018-05" db="EMBL/GenBank/DDBJ databases">
        <authorList>
            <person name="Lanie J.A."/>
            <person name="Ng W.-L."/>
            <person name="Kazmierczak K.M."/>
            <person name="Andrzejewski T.M."/>
            <person name="Davidsen T.M."/>
            <person name="Wayne K.J."/>
            <person name="Tettelin H."/>
            <person name="Glass J.I."/>
            <person name="Rusch D."/>
            <person name="Podicherti R."/>
            <person name="Tsui H.-C.T."/>
            <person name="Winkler M.E."/>
        </authorList>
    </citation>
    <scope>NUCLEOTIDE SEQUENCE</scope>
</reference>
<accession>A0A381XKQ4</accession>
<dbReference type="HAMAP" id="MF_00144">
    <property type="entry name" value="tRNA_thiouridyl_MnmA"/>
    <property type="match status" value="1"/>
</dbReference>
<evidence type="ECO:0000256" key="6">
    <source>
        <dbReference type="ARBA" id="ARBA00022884"/>
    </source>
</evidence>
<evidence type="ECO:0000256" key="2">
    <source>
        <dbReference type="ARBA" id="ARBA00022679"/>
    </source>
</evidence>
<gene>
    <name evidence="10" type="ORF">METZ01_LOCUS117611</name>
</gene>
<evidence type="ECO:0000313" key="10">
    <source>
        <dbReference type="EMBL" id="SVA64757.1"/>
    </source>
</evidence>
<protein>
    <submittedName>
        <fullName evidence="10">Uncharacterized protein</fullName>
    </submittedName>
</protein>
<evidence type="ECO:0000256" key="1">
    <source>
        <dbReference type="ARBA" id="ARBA00022555"/>
    </source>
</evidence>
<dbReference type="PANTHER" id="PTHR11933">
    <property type="entry name" value="TRNA 5-METHYLAMINOMETHYL-2-THIOURIDYLATE -METHYLTRANSFERASE"/>
    <property type="match status" value="1"/>
</dbReference>
<dbReference type="GO" id="GO:0016783">
    <property type="term" value="F:sulfurtransferase activity"/>
    <property type="evidence" value="ECO:0007669"/>
    <property type="project" value="InterPro"/>
</dbReference>
<keyword evidence="6" id="KW-0694">RNA-binding</keyword>
<dbReference type="CDD" id="cd01998">
    <property type="entry name" value="MnmA_TRMU-like"/>
    <property type="match status" value="1"/>
</dbReference>
<keyword evidence="4" id="KW-0547">Nucleotide-binding</keyword>
<proteinExistence type="inferred from homology"/>
<dbReference type="Gene3D" id="2.30.30.280">
    <property type="entry name" value="Adenine nucleotide alpha hydrolases-like domains"/>
    <property type="match status" value="1"/>
</dbReference>
<dbReference type="SUPFAM" id="SSF52402">
    <property type="entry name" value="Adenine nucleotide alpha hydrolases-like"/>
    <property type="match status" value="1"/>
</dbReference>
<dbReference type="NCBIfam" id="TIGR00420">
    <property type="entry name" value="trmU"/>
    <property type="match status" value="1"/>
</dbReference>
<dbReference type="InterPro" id="IPR023382">
    <property type="entry name" value="MnmA-like_central_sf"/>
</dbReference>
<dbReference type="GO" id="GO:0000049">
    <property type="term" value="F:tRNA binding"/>
    <property type="evidence" value="ECO:0007669"/>
    <property type="project" value="UniProtKB-KW"/>
</dbReference>
<keyword evidence="5" id="KW-0067">ATP-binding</keyword>
<dbReference type="Pfam" id="PF03054">
    <property type="entry name" value="tRNA_Me_trans"/>
    <property type="match status" value="1"/>
</dbReference>
<dbReference type="Pfam" id="PF20258">
    <property type="entry name" value="tRNA_Me_trans_C"/>
    <property type="match status" value="1"/>
</dbReference>
<dbReference type="EMBL" id="UINC01015365">
    <property type="protein sequence ID" value="SVA64757.1"/>
    <property type="molecule type" value="Genomic_DNA"/>
</dbReference>
<dbReference type="InterPro" id="IPR046885">
    <property type="entry name" value="MnmA-like_C"/>
</dbReference>
<dbReference type="InterPro" id="IPR004506">
    <property type="entry name" value="MnmA-like"/>
</dbReference>
<dbReference type="PANTHER" id="PTHR11933:SF5">
    <property type="entry name" value="MITOCHONDRIAL TRNA-SPECIFIC 2-THIOURIDYLASE 1"/>
    <property type="match status" value="1"/>
</dbReference>
<dbReference type="Gene3D" id="3.40.50.620">
    <property type="entry name" value="HUPs"/>
    <property type="match status" value="1"/>
</dbReference>
<feature type="domain" description="tRNA-specific 2-thiouridylase MnmA-like C-terminal" evidence="8">
    <location>
        <begin position="273"/>
        <end position="347"/>
    </location>
</feature>
<dbReference type="Pfam" id="PF20259">
    <property type="entry name" value="tRNA_Me_trans_M"/>
    <property type="match status" value="1"/>
</dbReference>
<evidence type="ECO:0000256" key="7">
    <source>
        <dbReference type="ARBA" id="ARBA00023157"/>
    </source>
</evidence>
<dbReference type="AlphaFoldDB" id="A0A381XKQ4"/>
<keyword evidence="1" id="KW-0820">tRNA-binding</keyword>
<feature type="domain" description="tRNA-specific 2-thiouridylase MnmA-like central" evidence="9">
    <location>
        <begin position="202"/>
        <end position="265"/>
    </location>
</feature>
<dbReference type="InterPro" id="IPR046884">
    <property type="entry name" value="MnmA-like_central"/>
</dbReference>
<dbReference type="NCBIfam" id="NF001138">
    <property type="entry name" value="PRK00143.1"/>
    <property type="match status" value="1"/>
</dbReference>
<dbReference type="GO" id="GO:0002143">
    <property type="term" value="P:tRNA wobble position uridine thiolation"/>
    <property type="evidence" value="ECO:0007669"/>
    <property type="project" value="TreeGrafter"/>
</dbReference>
<dbReference type="GO" id="GO:0005524">
    <property type="term" value="F:ATP binding"/>
    <property type="evidence" value="ECO:0007669"/>
    <property type="project" value="UniProtKB-KW"/>
</dbReference>
<dbReference type="Gene3D" id="2.40.30.10">
    <property type="entry name" value="Translation factors"/>
    <property type="match status" value="1"/>
</dbReference>
<name>A0A381XKQ4_9ZZZZ</name>
<dbReference type="FunFam" id="3.40.50.620:FF:000115">
    <property type="entry name" value="tRNA-specific 2-thiouridylase MnmA"/>
    <property type="match status" value="1"/>
</dbReference>
<sequence length="367" mass="41694">MSGGVDSAVAALLLKRRGYEVIGMTLRLWSTDDPDGNTARNNRCCSVEDVDDARNVCNMLDIPHYFVNFEKEFQEHVVEYFISEYDSGRTPHPCLACNDKIKFDFLLRRALFLEADYIATGHYARLQNDEGMIKLLKGVDQRKDQSYVLYTLKQPELTRLKFPVGEYTKTEIRHLAQEANLPVADKPDSQEICFIPSGNYREFLHDRIEAKPGNFVNRRGEILGDHPGIQFFTVGQRRKLGLPSTGGEPMFVLGIDPSSKQVILGSEQELYQREFYCNQLSFTREIYAESELHVNARIRYKASEARAVISMKNGRGLVRFNEPQRAITPGQPVVFYREQEMVGGGIIESPAFNTVTGPEIGQVPVLR</sequence>